<dbReference type="InterPro" id="IPR011990">
    <property type="entry name" value="TPR-like_helical_dom_sf"/>
</dbReference>
<dbReference type="EMBL" id="JBJUIK010000001">
    <property type="protein sequence ID" value="KAL3538904.1"/>
    <property type="molecule type" value="Genomic_DNA"/>
</dbReference>
<proteinExistence type="predicted"/>
<accession>A0ABD3B5U1</accession>
<dbReference type="InterPro" id="IPR002885">
    <property type="entry name" value="PPR_rpt"/>
</dbReference>
<dbReference type="PANTHER" id="PTHR47539:SF1">
    <property type="entry name" value="PENTATRICOPEPTIDE REPEAT-CONTAINING PROTEIN OTP51, CHLOROPLASTIC"/>
    <property type="match status" value="1"/>
</dbReference>
<dbReference type="InterPro" id="IPR052500">
    <property type="entry name" value="Chloro/Mito_RNA_Process"/>
</dbReference>
<dbReference type="SUPFAM" id="SSF48452">
    <property type="entry name" value="TPR-like"/>
    <property type="match status" value="1"/>
</dbReference>
<evidence type="ECO:0000256" key="1">
    <source>
        <dbReference type="ARBA" id="ARBA00022737"/>
    </source>
</evidence>
<dbReference type="NCBIfam" id="TIGR00756">
    <property type="entry name" value="PPR"/>
    <property type="match status" value="1"/>
</dbReference>
<dbReference type="AlphaFoldDB" id="A0ABD3B5U1"/>
<feature type="domain" description="Homing endonuclease LAGLIDADG" evidence="2">
    <location>
        <begin position="588"/>
        <end position="749"/>
    </location>
</feature>
<dbReference type="Pfam" id="PF03161">
    <property type="entry name" value="LAGLIDADG_2"/>
    <property type="match status" value="1"/>
</dbReference>
<keyword evidence="4" id="KW-1185">Reference proteome</keyword>
<dbReference type="Gene3D" id="1.25.40.10">
    <property type="entry name" value="Tetratricopeptide repeat domain"/>
    <property type="match status" value="2"/>
</dbReference>
<dbReference type="Pfam" id="PF01535">
    <property type="entry name" value="PPR"/>
    <property type="match status" value="3"/>
</dbReference>
<reference evidence="3 4" key="1">
    <citation type="submission" date="2024-11" db="EMBL/GenBank/DDBJ databases">
        <title>A near-complete genome assembly of Cinchona calisaya.</title>
        <authorList>
            <person name="Lian D.C."/>
            <person name="Zhao X.W."/>
            <person name="Wei L."/>
        </authorList>
    </citation>
    <scope>NUCLEOTIDE SEQUENCE [LARGE SCALE GENOMIC DNA]</scope>
    <source>
        <tissue evidence="3">Nenye</tissue>
    </source>
</reference>
<dbReference type="Gene3D" id="3.10.28.10">
    <property type="entry name" value="Homing endonucleases"/>
    <property type="match status" value="2"/>
</dbReference>
<dbReference type="PANTHER" id="PTHR47539">
    <property type="entry name" value="PENTATRICOPEPTIDE REPEAT-CONTAINING PROTEIN OTP51, CHLOROPLASTIC"/>
    <property type="match status" value="1"/>
</dbReference>
<keyword evidence="1" id="KW-0677">Repeat</keyword>
<dbReference type="SUPFAM" id="SSF55608">
    <property type="entry name" value="Homing endonucleases"/>
    <property type="match status" value="1"/>
</dbReference>
<evidence type="ECO:0000313" key="3">
    <source>
        <dbReference type="EMBL" id="KAL3538904.1"/>
    </source>
</evidence>
<evidence type="ECO:0000259" key="2">
    <source>
        <dbReference type="Pfam" id="PF03161"/>
    </source>
</evidence>
<dbReference type="InterPro" id="IPR004860">
    <property type="entry name" value="LAGLIDADG_dom"/>
</dbReference>
<evidence type="ECO:0000313" key="4">
    <source>
        <dbReference type="Proteomes" id="UP001630127"/>
    </source>
</evidence>
<sequence>MLLSIPISSSAQLPLHNSYSFLNQSPNFRTSLSLLRRRSLLFKSRRFSLFPRLFSSSITAAISLSAGSNLVEQLDSSPSSESRADDDSPEFPTERFDFDSSLESTELRRFDSPTVAVKELDELPEQWRRAKLAWLCKELPAHNQGTLIRMLNAQRKWMRQHDAVYVVVHCVRIRENETAFRVYKWMMQQYWFQFDFALATKLADYMGKERKYLKCREIFDDILNQGRVPSESTFHILIVAYLSSSAEGCLEEACNIFTRMIQLGGYKPRLSLHNSLFRAFVSKPGNSSKHYLTQAEFIFHNLTTSGLEIHKHIYGSLIWLHSYQDVVDMERISSLRAEMQSKGFEESREVLISVLRACSKYGDLEEAEKTWNKLFSFDKNPPSQAFVYGMELYAKVGEPMKSLGLFRTMQELLGSTSVMAYHKIVEVLSKAQNQELAESLMVEFINSGLKPLTPSFINLMDMYSNLGVHDKLESAFLQSLEKCLPNRTMYNIYLDSLVQVGSLERAEEIFSQMHGDATIGVNARSCNTILKGYLSCGAYVKAEKMHGFMRHKNYDIEPSLKEKLDYVLSLTRNVVKTPPKLKLNEDQREILVGMLLGGLRIVSSQENRKFAMCFEFKENSGIHSVLRKHIHDEFHEWLECRDSVDGSDDVPCHFTTIPHSCFSFYAEQFWPNSRPAIPKLIHRWLSPRILAYWYMYGGYRTSRGDILLKLKGSRESLVKILKALKTKSLENRVKRKGSVFWIGFQGGNAFRFWNLVEPFILDDLKVILQAGAVSPYEMAETRAINFDSGSDYDENASD</sequence>
<dbReference type="InterPro" id="IPR027434">
    <property type="entry name" value="Homing_endonucl"/>
</dbReference>
<protein>
    <recommendedName>
        <fullName evidence="2">Homing endonuclease LAGLIDADG domain-containing protein</fullName>
    </recommendedName>
</protein>
<organism evidence="3 4">
    <name type="scientific">Cinchona calisaya</name>
    <dbReference type="NCBI Taxonomy" id="153742"/>
    <lineage>
        <taxon>Eukaryota</taxon>
        <taxon>Viridiplantae</taxon>
        <taxon>Streptophyta</taxon>
        <taxon>Embryophyta</taxon>
        <taxon>Tracheophyta</taxon>
        <taxon>Spermatophyta</taxon>
        <taxon>Magnoliopsida</taxon>
        <taxon>eudicotyledons</taxon>
        <taxon>Gunneridae</taxon>
        <taxon>Pentapetalae</taxon>
        <taxon>asterids</taxon>
        <taxon>lamiids</taxon>
        <taxon>Gentianales</taxon>
        <taxon>Rubiaceae</taxon>
        <taxon>Cinchonoideae</taxon>
        <taxon>Cinchoneae</taxon>
        <taxon>Cinchona</taxon>
    </lineage>
</organism>
<dbReference type="Proteomes" id="UP001630127">
    <property type="component" value="Unassembled WGS sequence"/>
</dbReference>
<name>A0ABD3B5U1_9GENT</name>
<gene>
    <name evidence="3" type="ORF">ACH5RR_002270</name>
</gene>
<comment type="caution">
    <text evidence="3">The sequence shown here is derived from an EMBL/GenBank/DDBJ whole genome shotgun (WGS) entry which is preliminary data.</text>
</comment>